<dbReference type="EMBL" id="NEXE01000075">
    <property type="protein sequence ID" value="PSN90065.1"/>
    <property type="molecule type" value="Genomic_DNA"/>
</dbReference>
<feature type="domain" description="Acyl-CoA oxidase/dehydrogenase middle" evidence="7">
    <location>
        <begin position="106"/>
        <end position="195"/>
    </location>
</feature>
<organism evidence="9 10">
    <name type="scientific">Candidatus Marsarchaeota G2 archaeon OSP_D</name>
    <dbReference type="NCBI Taxonomy" id="1978157"/>
    <lineage>
        <taxon>Archaea</taxon>
        <taxon>Candidatus Marsarchaeota</taxon>
        <taxon>Candidatus Marsarchaeota group 2</taxon>
    </lineage>
</organism>
<dbReference type="InterPro" id="IPR037069">
    <property type="entry name" value="AcylCoA_DH/ox_N_sf"/>
</dbReference>
<dbReference type="InterPro" id="IPR046373">
    <property type="entry name" value="Acyl-CoA_Oxase/DH_mid-dom_sf"/>
</dbReference>
<proteinExistence type="inferred from homology"/>
<dbReference type="InterPro" id="IPR009100">
    <property type="entry name" value="AcylCoA_DH/oxidase_NM_dom_sf"/>
</dbReference>
<dbReference type="Proteomes" id="UP000240322">
    <property type="component" value="Unassembled WGS sequence"/>
</dbReference>
<feature type="domain" description="Acyl-CoA dehydrogenase/oxidase N-terminal" evidence="8">
    <location>
        <begin position="13"/>
        <end position="101"/>
    </location>
</feature>
<dbReference type="InterPro" id="IPR006091">
    <property type="entry name" value="Acyl-CoA_Oxase/DH_mid-dom"/>
</dbReference>
<evidence type="ECO:0000256" key="3">
    <source>
        <dbReference type="ARBA" id="ARBA00022630"/>
    </source>
</evidence>
<name>A0A2R6AUL0_9ARCH</name>
<reference evidence="9 10" key="1">
    <citation type="submission" date="2017-04" db="EMBL/GenBank/DDBJ databases">
        <title>Novel microbial lineages endemic to geothermal iron-oxide mats fill important gaps in the evolutionary history of Archaea.</title>
        <authorList>
            <person name="Jay Z.J."/>
            <person name="Beam J.P."/>
            <person name="Dlakic M."/>
            <person name="Rusch D.B."/>
            <person name="Kozubal M.A."/>
            <person name="Inskeep W.P."/>
        </authorList>
    </citation>
    <scope>NUCLEOTIDE SEQUENCE [LARGE SCALE GENOMIC DNA]</scope>
    <source>
        <strain evidence="9">OSP_D</strain>
    </source>
</reference>
<evidence type="ECO:0000256" key="2">
    <source>
        <dbReference type="ARBA" id="ARBA00009347"/>
    </source>
</evidence>
<dbReference type="AlphaFoldDB" id="A0A2R6AUL0"/>
<dbReference type="Pfam" id="PF02770">
    <property type="entry name" value="Acyl-CoA_dh_M"/>
    <property type="match status" value="1"/>
</dbReference>
<evidence type="ECO:0000313" key="10">
    <source>
        <dbReference type="Proteomes" id="UP000240322"/>
    </source>
</evidence>
<keyword evidence="3 5" id="KW-0285">Flavoprotein</keyword>
<keyword evidence="5" id="KW-0560">Oxidoreductase</keyword>
<evidence type="ECO:0000256" key="5">
    <source>
        <dbReference type="RuleBase" id="RU362125"/>
    </source>
</evidence>
<evidence type="ECO:0000256" key="4">
    <source>
        <dbReference type="ARBA" id="ARBA00022827"/>
    </source>
</evidence>
<evidence type="ECO:0000259" key="8">
    <source>
        <dbReference type="Pfam" id="PF02771"/>
    </source>
</evidence>
<feature type="domain" description="Acyl-CoA dehydrogenase/oxidase C-terminal" evidence="6">
    <location>
        <begin position="214"/>
        <end position="359"/>
    </location>
</feature>
<dbReference type="Gene3D" id="1.20.140.10">
    <property type="entry name" value="Butyryl-CoA Dehydrogenase, subunit A, domain 3"/>
    <property type="match status" value="1"/>
</dbReference>
<comment type="cofactor">
    <cofactor evidence="1 5">
        <name>FAD</name>
        <dbReference type="ChEBI" id="CHEBI:57692"/>
    </cofactor>
</comment>
<evidence type="ECO:0000259" key="6">
    <source>
        <dbReference type="Pfam" id="PF00441"/>
    </source>
</evidence>
<dbReference type="InterPro" id="IPR036250">
    <property type="entry name" value="AcylCo_DH-like_C"/>
</dbReference>
<dbReference type="GO" id="GO:0003995">
    <property type="term" value="F:acyl-CoA dehydrogenase activity"/>
    <property type="evidence" value="ECO:0007669"/>
    <property type="project" value="TreeGrafter"/>
</dbReference>
<dbReference type="SUPFAM" id="SSF47203">
    <property type="entry name" value="Acyl-CoA dehydrogenase C-terminal domain-like"/>
    <property type="match status" value="1"/>
</dbReference>
<evidence type="ECO:0000259" key="7">
    <source>
        <dbReference type="Pfam" id="PF02770"/>
    </source>
</evidence>
<dbReference type="Pfam" id="PF02771">
    <property type="entry name" value="Acyl-CoA_dh_N"/>
    <property type="match status" value="1"/>
</dbReference>
<dbReference type="InterPro" id="IPR009075">
    <property type="entry name" value="AcylCo_DH/oxidase_C"/>
</dbReference>
<protein>
    <recommendedName>
        <fullName evidence="11">Acyl-CoA dehydrogenase</fullName>
    </recommendedName>
</protein>
<gene>
    <name evidence="9" type="ORF">B9Q03_07655</name>
</gene>
<dbReference type="Pfam" id="PF00441">
    <property type="entry name" value="Acyl-CoA_dh_1"/>
    <property type="match status" value="1"/>
</dbReference>
<dbReference type="Gene3D" id="1.10.540.10">
    <property type="entry name" value="Acyl-CoA dehydrogenase/oxidase, N-terminal domain"/>
    <property type="match status" value="1"/>
</dbReference>
<evidence type="ECO:0000313" key="9">
    <source>
        <dbReference type="EMBL" id="PSN90065.1"/>
    </source>
</evidence>
<dbReference type="Gene3D" id="2.40.110.10">
    <property type="entry name" value="Butyryl-CoA Dehydrogenase, subunit A, domain 2"/>
    <property type="match status" value="1"/>
</dbReference>
<evidence type="ECO:0008006" key="11">
    <source>
        <dbReference type="Google" id="ProtNLM"/>
    </source>
</evidence>
<comment type="similarity">
    <text evidence="2 5">Belongs to the acyl-CoA dehydrogenase family.</text>
</comment>
<dbReference type="PANTHER" id="PTHR43884">
    <property type="entry name" value="ACYL-COA DEHYDROGENASE"/>
    <property type="match status" value="1"/>
</dbReference>
<dbReference type="CDD" id="cd00567">
    <property type="entry name" value="ACAD"/>
    <property type="match status" value="1"/>
</dbReference>
<sequence length="364" mass="39354">MGVVAGKYGKEYYLKMVHEHRFPQELWRELGARSLFGFLVDKELGGYGGGLPEFVEATRMLSYSVATLAYVFVAQNLVSRMVAKNGDSEQLQSLLPKLMVGDIRVAMGLAEDAAGSDALGVSTSAERVPEGYRLTGRKDYVTEAAHVDAIIIVAKTRGDVRAKSLSAFLVPSSHPGLSFTETHKMGLDFLTLYSVGIDATVDSKALLGVEHEAWGYLSETFALDRVALAAMLNGVSARLLEEACGYARMRVVFGRPIGANQGVQFPLARAHTELLASQALVDSVAKQQSTASQSFAADSVAAFYHSAHSAYEAADVALQVKGAKGYIEGFEEACFRDIRYYRIGPLSEELSLATIARRGLHLPS</sequence>
<dbReference type="SUPFAM" id="SSF56645">
    <property type="entry name" value="Acyl-CoA dehydrogenase NM domain-like"/>
    <property type="match status" value="1"/>
</dbReference>
<keyword evidence="4 5" id="KW-0274">FAD</keyword>
<dbReference type="InterPro" id="IPR013786">
    <property type="entry name" value="AcylCoA_DH/ox_N"/>
</dbReference>
<comment type="caution">
    <text evidence="9">The sequence shown here is derived from an EMBL/GenBank/DDBJ whole genome shotgun (WGS) entry which is preliminary data.</text>
</comment>
<evidence type="ECO:0000256" key="1">
    <source>
        <dbReference type="ARBA" id="ARBA00001974"/>
    </source>
</evidence>
<dbReference type="GO" id="GO:0050660">
    <property type="term" value="F:flavin adenine dinucleotide binding"/>
    <property type="evidence" value="ECO:0007669"/>
    <property type="project" value="InterPro"/>
</dbReference>
<accession>A0A2R6AUL0</accession>
<dbReference type="PANTHER" id="PTHR43884:SF12">
    <property type="entry name" value="ISOVALERYL-COA DEHYDROGENASE, MITOCHONDRIAL-RELATED"/>
    <property type="match status" value="1"/>
</dbReference>